<dbReference type="Pfam" id="PF13439">
    <property type="entry name" value="Glyco_transf_4"/>
    <property type="match status" value="1"/>
</dbReference>
<evidence type="ECO:0000313" key="4">
    <source>
        <dbReference type="Proteomes" id="UP000054016"/>
    </source>
</evidence>
<comment type="caution">
    <text evidence="3">The sequence shown here is derived from an EMBL/GenBank/DDBJ whole genome shotgun (WGS) entry which is preliminary data.</text>
</comment>
<feature type="domain" description="Glycosyl transferase family 1" evidence="1">
    <location>
        <begin position="151"/>
        <end position="315"/>
    </location>
</feature>
<dbReference type="Gene3D" id="3.40.50.2000">
    <property type="entry name" value="Glycogen Phosphorylase B"/>
    <property type="match status" value="2"/>
</dbReference>
<evidence type="ECO:0000259" key="1">
    <source>
        <dbReference type="Pfam" id="PF00534"/>
    </source>
</evidence>
<protein>
    <recommendedName>
        <fullName evidence="5">Glycosyltransferase family 1 protein</fullName>
    </recommendedName>
</protein>
<dbReference type="GO" id="GO:0016757">
    <property type="term" value="F:glycosyltransferase activity"/>
    <property type="evidence" value="ECO:0007669"/>
    <property type="project" value="InterPro"/>
</dbReference>
<gene>
    <name evidence="3" type="ORF">AC478_02865</name>
</gene>
<dbReference type="EMBL" id="LFWV01000035">
    <property type="protein sequence ID" value="KON31409.1"/>
    <property type="molecule type" value="Genomic_DNA"/>
</dbReference>
<dbReference type="InterPro" id="IPR001296">
    <property type="entry name" value="Glyco_trans_1"/>
</dbReference>
<dbReference type="Pfam" id="PF00534">
    <property type="entry name" value="Glycos_transf_1"/>
    <property type="match status" value="1"/>
</dbReference>
<feature type="domain" description="Glycosyltransferase subfamily 4-like N-terminal" evidence="2">
    <location>
        <begin position="34"/>
        <end position="148"/>
    </location>
</feature>
<dbReference type="PANTHER" id="PTHR45947">
    <property type="entry name" value="SULFOQUINOVOSYL TRANSFERASE SQD2"/>
    <property type="match status" value="1"/>
</dbReference>
<organism evidence="3 4">
    <name type="scientific">miscellaneous Crenarchaeota group-1 archaeon SG8-32-3</name>
    <dbReference type="NCBI Taxonomy" id="1685125"/>
    <lineage>
        <taxon>Archaea</taxon>
        <taxon>Candidatus Bathyarchaeota</taxon>
        <taxon>MCG-1</taxon>
    </lineage>
</organism>
<evidence type="ECO:0008006" key="5">
    <source>
        <dbReference type="Google" id="ProtNLM"/>
    </source>
</evidence>
<dbReference type="PANTHER" id="PTHR45947:SF3">
    <property type="entry name" value="SULFOQUINOVOSYL TRANSFERASE SQD2"/>
    <property type="match status" value="1"/>
</dbReference>
<dbReference type="InterPro" id="IPR028098">
    <property type="entry name" value="Glyco_trans_4-like_N"/>
</dbReference>
<dbReference type="CDD" id="cd03801">
    <property type="entry name" value="GT4_PimA-like"/>
    <property type="match status" value="1"/>
</dbReference>
<proteinExistence type="predicted"/>
<evidence type="ECO:0000259" key="2">
    <source>
        <dbReference type="Pfam" id="PF13439"/>
    </source>
</evidence>
<accession>A0A0M0BSI6</accession>
<dbReference type="InterPro" id="IPR050194">
    <property type="entry name" value="Glycosyltransferase_grp1"/>
</dbReference>
<dbReference type="Proteomes" id="UP000054016">
    <property type="component" value="Unassembled WGS sequence"/>
</dbReference>
<evidence type="ECO:0000313" key="3">
    <source>
        <dbReference type="EMBL" id="KON31409.1"/>
    </source>
</evidence>
<dbReference type="AlphaFoldDB" id="A0A0M0BSI6"/>
<dbReference type="SUPFAM" id="SSF53756">
    <property type="entry name" value="UDP-Glycosyltransferase/glycogen phosphorylase"/>
    <property type="match status" value="1"/>
</dbReference>
<name>A0A0M0BSI6_9ARCH</name>
<sequence>MLTWNKNETCSEEMVAEGFQVHRLYGLNLNLVGVVQDYPYLPSMPAKLEKLRPDIVHGESHLFLPTVQAIRKAKKMGLPCVVTVHGVFADRDIAFNFFQNLYLRTLGLDVFRKADRIICLTRSDAKEVASFGCHSEKIRLIPNAVDIELFKPEDEREDNLIVWVGRFVPEKGIRYLIEAAATVVNKFKDAKFLLIGYGPLKAKLMKMAYDRGLLGGSVHFLGTLSRNEIANTLRRATVFVIPSLKEGMPISLLEAMASGLAVVGSDIPGINDPVIDEENGLLVSPKNPEILANAILSLLGDSRLRTKLSQNARKHIVENHRWEIIIKRIEKIYNEALEVAL</sequence>
<reference evidence="4" key="1">
    <citation type="submission" date="2015-06" db="EMBL/GenBank/DDBJ databases">
        <title>New insights into the roles of widespread benthic archaea in carbon and nitrogen cycling.</title>
        <authorList>
            <person name="Lazar C.S."/>
            <person name="Baker B.J."/>
            <person name="Seitz K.W."/>
            <person name="Hyde A.S."/>
            <person name="Dick G.J."/>
            <person name="Hinrichs K.-U."/>
            <person name="Teske A.P."/>
        </authorList>
    </citation>
    <scope>NUCLEOTIDE SEQUENCE [LARGE SCALE GENOMIC DNA]</scope>
</reference>